<keyword evidence="8" id="KW-1185">Reference proteome</keyword>
<dbReference type="Gene3D" id="2.40.128.310">
    <property type="entry name" value="Protein HRI1, C-terminal domain"/>
    <property type="match status" value="1"/>
</dbReference>
<name>A0A8H2VI43_9SACH</name>
<keyword evidence="6" id="KW-0539">Nucleus</keyword>
<dbReference type="CDD" id="cd11692">
    <property type="entry name" value="HRI1_N_like"/>
    <property type="match status" value="1"/>
</dbReference>
<dbReference type="Proteomes" id="UP000644660">
    <property type="component" value="Unassembled WGS sequence"/>
</dbReference>
<dbReference type="GeneID" id="64858907"/>
<dbReference type="EMBL" id="CAEFZW010000007">
    <property type="protein sequence ID" value="CAB4255846.1"/>
    <property type="molecule type" value="Genomic_DNA"/>
</dbReference>
<evidence type="ECO:0000256" key="1">
    <source>
        <dbReference type="ARBA" id="ARBA00004123"/>
    </source>
</evidence>
<comment type="subcellular location">
    <subcellularLocation>
        <location evidence="2">Cytoplasm</location>
    </subcellularLocation>
    <subcellularLocation>
        <location evidence="1">Nucleus</location>
    </subcellularLocation>
</comment>
<sequence length="240" mass="26818">MPALLKRIAFEVNGSLFEETNTITSESTDGHYISLRPLLHPTKEQATFPFEWAFGGTNKDIAVSKVSEDTIKEVFEFGFDSNKYLQMPNQHEGPVETYWQTIHNGVRQEKGEIFPMGKDQPGVKFMELWQPIDFSKEDIVITDGSVTKGRSVTLQIDTAEYFGLVIVVGQWIQGFLSKKGQNSKEGLSFIRAFETSQGTVDTLVQYGADSNKFPTLFDALSVGTVVDANGASWKTLEAHY</sequence>
<comment type="similarity">
    <text evidence="3">Belongs to the HRI1 family.</text>
</comment>
<dbReference type="AlphaFoldDB" id="A0A8H2VI43"/>
<dbReference type="CDD" id="cd11693">
    <property type="entry name" value="HRI1_C_like"/>
    <property type="match status" value="1"/>
</dbReference>
<proteinExistence type="inferred from homology"/>
<dbReference type="Pfam" id="PF16815">
    <property type="entry name" value="HRI1"/>
    <property type="match status" value="1"/>
</dbReference>
<evidence type="ECO:0000313" key="7">
    <source>
        <dbReference type="EMBL" id="CAB4255846.1"/>
    </source>
</evidence>
<reference evidence="7 8" key="1">
    <citation type="submission" date="2020-05" db="EMBL/GenBank/DDBJ databases">
        <authorList>
            <person name="Casaregola S."/>
            <person name="Devillers H."/>
            <person name="Grondin C."/>
        </authorList>
    </citation>
    <scope>NUCLEOTIDE SEQUENCE [LARGE SCALE GENOMIC DNA]</scope>
    <source>
        <strain evidence="7 8">CLIB 1767</strain>
    </source>
</reference>
<keyword evidence="5" id="KW-0963">Cytoplasm</keyword>
<evidence type="ECO:0000256" key="6">
    <source>
        <dbReference type="ARBA" id="ARBA00023242"/>
    </source>
</evidence>
<accession>A0A8H2VI43</accession>
<organism evidence="7 8">
    <name type="scientific">Maudiozyma barnettii</name>
    <dbReference type="NCBI Taxonomy" id="61262"/>
    <lineage>
        <taxon>Eukaryota</taxon>
        <taxon>Fungi</taxon>
        <taxon>Dikarya</taxon>
        <taxon>Ascomycota</taxon>
        <taxon>Saccharomycotina</taxon>
        <taxon>Saccharomycetes</taxon>
        <taxon>Saccharomycetales</taxon>
        <taxon>Saccharomycetaceae</taxon>
        <taxon>Maudiozyma</taxon>
    </lineage>
</organism>
<evidence type="ECO:0000256" key="3">
    <source>
        <dbReference type="ARBA" id="ARBA00005229"/>
    </source>
</evidence>
<comment type="caution">
    <text evidence="7">The sequence shown here is derived from an EMBL/GenBank/DDBJ whole genome shotgun (WGS) entry which is preliminary data.</text>
</comment>
<evidence type="ECO:0000256" key="2">
    <source>
        <dbReference type="ARBA" id="ARBA00004496"/>
    </source>
</evidence>
<protein>
    <recommendedName>
        <fullName evidence="4">Protein HRI1</fullName>
    </recommendedName>
</protein>
<dbReference type="OrthoDB" id="4045395at2759"/>
<dbReference type="RefSeq" id="XP_041407690.1">
    <property type="nucleotide sequence ID" value="XM_041551756.1"/>
</dbReference>
<dbReference type="InterPro" id="IPR043047">
    <property type="entry name" value="Hri1_N_sf"/>
</dbReference>
<dbReference type="GO" id="GO:0005737">
    <property type="term" value="C:cytoplasm"/>
    <property type="evidence" value="ECO:0007669"/>
    <property type="project" value="UniProtKB-SubCell"/>
</dbReference>
<dbReference type="Gene3D" id="2.40.128.320">
    <property type="entry name" value="Protein HRI1, N-terminal domain"/>
    <property type="match status" value="1"/>
</dbReference>
<gene>
    <name evidence="7" type="ORF">KABA2_07S05786</name>
</gene>
<evidence type="ECO:0000256" key="4">
    <source>
        <dbReference type="ARBA" id="ARBA00017063"/>
    </source>
</evidence>
<dbReference type="InterPro" id="IPR031818">
    <property type="entry name" value="Hri1"/>
</dbReference>
<dbReference type="GO" id="GO:0005634">
    <property type="term" value="C:nucleus"/>
    <property type="evidence" value="ECO:0007669"/>
    <property type="project" value="UniProtKB-SubCell"/>
</dbReference>
<evidence type="ECO:0000256" key="5">
    <source>
        <dbReference type="ARBA" id="ARBA00022490"/>
    </source>
</evidence>
<evidence type="ECO:0000313" key="8">
    <source>
        <dbReference type="Proteomes" id="UP000644660"/>
    </source>
</evidence>
<dbReference type="InterPro" id="IPR038744">
    <property type="entry name" value="Hri1_N"/>
</dbReference>